<evidence type="ECO:0000313" key="2">
    <source>
        <dbReference type="EMBL" id="KNC27779.1"/>
    </source>
</evidence>
<dbReference type="AlphaFoldDB" id="A0A0L0C8Q7"/>
<proteinExistence type="predicted"/>
<organism evidence="2 3">
    <name type="scientific">Lucilia cuprina</name>
    <name type="common">Green bottle fly</name>
    <name type="synonym">Australian sheep blowfly</name>
    <dbReference type="NCBI Taxonomy" id="7375"/>
    <lineage>
        <taxon>Eukaryota</taxon>
        <taxon>Metazoa</taxon>
        <taxon>Ecdysozoa</taxon>
        <taxon>Arthropoda</taxon>
        <taxon>Hexapoda</taxon>
        <taxon>Insecta</taxon>
        <taxon>Pterygota</taxon>
        <taxon>Neoptera</taxon>
        <taxon>Endopterygota</taxon>
        <taxon>Diptera</taxon>
        <taxon>Brachycera</taxon>
        <taxon>Muscomorpha</taxon>
        <taxon>Oestroidea</taxon>
        <taxon>Calliphoridae</taxon>
        <taxon>Luciliinae</taxon>
        <taxon>Lucilia</taxon>
    </lineage>
</organism>
<feature type="chain" id="PRO_5005536093" evidence="1">
    <location>
        <begin position="28"/>
        <end position="60"/>
    </location>
</feature>
<sequence>MGKTKDNMLMHGFILVTILATAKSAEAEITMEAAFQVFMFVRLPMPFSVQNPTVNHYKGT</sequence>
<accession>A0A0L0C8Q7</accession>
<reference evidence="2 3" key="1">
    <citation type="journal article" date="2015" name="Nat. Commun.">
        <title>Lucilia cuprina genome unlocks parasitic fly biology to underpin future interventions.</title>
        <authorList>
            <person name="Anstead C.A."/>
            <person name="Korhonen P.K."/>
            <person name="Young N.D."/>
            <person name="Hall R.S."/>
            <person name="Jex A.R."/>
            <person name="Murali S.C."/>
            <person name="Hughes D.S."/>
            <person name="Lee S.F."/>
            <person name="Perry T."/>
            <person name="Stroehlein A.J."/>
            <person name="Ansell B.R."/>
            <person name="Breugelmans B."/>
            <person name="Hofmann A."/>
            <person name="Qu J."/>
            <person name="Dugan S."/>
            <person name="Lee S.L."/>
            <person name="Chao H."/>
            <person name="Dinh H."/>
            <person name="Han Y."/>
            <person name="Doddapaneni H.V."/>
            <person name="Worley K.C."/>
            <person name="Muzny D.M."/>
            <person name="Ioannidis P."/>
            <person name="Waterhouse R.M."/>
            <person name="Zdobnov E.M."/>
            <person name="James P.J."/>
            <person name="Bagnall N.H."/>
            <person name="Kotze A.C."/>
            <person name="Gibbs R.A."/>
            <person name="Richards S."/>
            <person name="Batterham P."/>
            <person name="Gasser R.B."/>
        </authorList>
    </citation>
    <scope>NUCLEOTIDE SEQUENCE [LARGE SCALE GENOMIC DNA]</scope>
    <source>
        <strain evidence="2 3">LS</strain>
        <tissue evidence="2">Full body</tissue>
    </source>
</reference>
<name>A0A0L0C8Q7_LUCCU</name>
<dbReference type="EMBL" id="JRES01000843">
    <property type="protein sequence ID" value="KNC27779.1"/>
    <property type="molecule type" value="Genomic_DNA"/>
</dbReference>
<gene>
    <name evidence="2" type="ORF">FF38_09926</name>
</gene>
<keyword evidence="1" id="KW-0732">Signal</keyword>
<feature type="signal peptide" evidence="1">
    <location>
        <begin position="1"/>
        <end position="27"/>
    </location>
</feature>
<evidence type="ECO:0000313" key="3">
    <source>
        <dbReference type="Proteomes" id="UP000037069"/>
    </source>
</evidence>
<keyword evidence="3" id="KW-1185">Reference proteome</keyword>
<evidence type="ECO:0000256" key="1">
    <source>
        <dbReference type="SAM" id="SignalP"/>
    </source>
</evidence>
<comment type="caution">
    <text evidence="2">The sequence shown here is derived from an EMBL/GenBank/DDBJ whole genome shotgun (WGS) entry which is preliminary data.</text>
</comment>
<dbReference type="Proteomes" id="UP000037069">
    <property type="component" value="Unassembled WGS sequence"/>
</dbReference>
<protein>
    <submittedName>
        <fullName evidence="2">Uncharacterized protein</fullName>
    </submittedName>
</protein>